<gene>
    <name evidence="7" type="ORF">BU16DRAFT_588013</name>
</gene>
<name>A0A6A6RDN6_9PEZI</name>
<dbReference type="PROSITE" id="PS50850">
    <property type="entry name" value="MFS"/>
    <property type="match status" value="1"/>
</dbReference>
<dbReference type="PANTHER" id="PTHR23502">
    <property type="entry name" value="MAJOR FACILITATOR SUPERFAMILY"/>
    <property type="match status" value="1"/>
</dbReference>
<keyword evidence="8" id="KW-1185">Reference proteome</keyword>
<reference evidence="7" key="1">
    <citation type="journal article" date="2020" name="Stud. Mycol.">
        <title>101 Dothideomycetes genomes: a test case for predicting lifestyles and emergence of pathogens.</title>
        <authorList>
            <person name="Haridas S."/>
            <person name="Albert R."/>
            <person name="Binder M."/>
            <person name="Bloem J."/>
            <person name="Labutti K."/>
            <person name="Salamov A."/>
            <person name="Andreopoulos B."/>
            <person name="Baker S."/>
            <person name="Barry K."/>
            <person name="Bills G."/>
            <person name="Bluhm B."/>
            <person name="Cannon C."/>
            <person name="Castanera R."/>
            <person name="Culley D."/>
            <person name="Daum C."/>
            <person name="Ezra D."/>
            <person name="Gonzalez J."/>
            <person name="Henrissat B."/>
            <person name="Kuo A."/>
            <person name="Liang C."/>
            <person name="Lipzen A."/>
            <person name="Lutzoni F."/>
            <person name="Magnuson J."/>
            <person name="Mondo S."/>
            <person name="Nolan M."/>
            <person name="Ohm R."/>
            <person name="Pangilinan J."/>
            <person name="Park H.-J."/>
            <person name="Ramirez L."/>
            <person name="Alfaro M."/>
            <person name="Sun H."/>
            <person name="Tritt A."/>
            <person name="Yoshinaga Y."/>
            <person name="Zwiers L.-H."/>
            <person name="Turgeon B."/>
            <person name="Goodwin S."/>
            <person name="Spatafora J."/>
            <person name="Crous P."/>
            <person name="Grigoriev I."/>
        </authorList>
    </citation>
    <scope>NUCLEOTIDE SEQUENCE</scope>
    <source>
        <strain evidence="7">CBS 269.34</strain>
    </source>
</reference>
<dbReference type="OrthoDB" id="2585655at2759"/>
<evidence type="ECO:0000256" key="1">
    <source>
        <dbReference type="ARBA" id="ARBA00004141"/>
    </source>
</evidence>
<feature type="domain" description="Major facilitator superfamily (MFS) profile" evidence="6">
    <location>
        <begin position="69"/>
        <end position="533"/>
    </location>
</feature>
<evidence type="ECO:0000313" key="7">
    <source>
        <dbReference type="EMBL" id="KAF2502681.1"/>
    </source>
</evidence>
<feature type="transmembrane region" description="Helical" evidence="5">
    <location>
        <begin position="324"/>
        <end position="354"/>
    </location>
</feature>
<keyword evidence="3 5" id="KW-1133">Transmembrane helix</keyword>
<evidence type="ECO:0000256" key="2">
    <source>
        <dbReference type="ARBA" id="ARBA00022692"/>
    </source>
</evidence>
<evidence type="ECO:0000313" key="8">
    <source>
        <dbReference type="Proteomes" id="UP000799750"/>
    </source>
</evidence>
<feature type="transmembrane region" description="Helical" evidence="5">
    <location>
        <begin position="165"/>
        <end position="186"/>
    </location>
</feature>
<feature type="transmembrane region" description="Helical" evidence="5">
    <location>
        <begin position="374"/>
        <end position="394"/>
    </location>
</feature>
<evidence type="ECO:0000259" key="6">
    <source>
        <dbReference type="PROSITE" id="PS50850"/>
    </source>
</evidence>
<accession>A0A6A6RDN6</accession>
<feature type="transmembrane region" description="Helical" evidence="5">
    <location>
        <begin position="479"/>
        <end position="497"/>
    </location>
</feature>
<feature type="transmembrane region" description="Helical" evidence="5">
    <location>
        <begin position="193"/>
        <end position="216"/>
    </location>
</feature>
<organism evidence="7 8">
    <name type="scientific">Lophium mytilinum</name>
    <dbReference type="NCBI Taxonomy" id="390894"/>
    <lineage>
        <taxon>Eukaryota</taxon>
        <taxon>Fungi</taxon>
        <taxon>Dikarya</taxon>
        <taxon>Ascomycota</taxon>
        <taxon>Pezizomycotina</taxon>
        <taxon>Dothideomycetes</taxon>
        <taxon>Pleosporomycetidae</taxon>
        <taxon>Mytilinidiales</taxon>
        <taxon>Mytilinidiaceae</taxon>
        <taxon>Lophium</taxon>
    </lineage>
</organism>
<dbReference type="InterPro" id="IPR020846">
    <property type="entry name" value="MFS_dom"/>
</dbReference>
<sequence>MGFGILEDKSDLAHVPGTVLLAEKISQPGDVLAQLKHGSGADAQIVLVPQPSEDPNDPLNWPYWKKLSIVAILVYGSCLCAATVGPLLNASIAVLAMDFKTSFKDITLMSGYQLLAAGCSGPIVSALARKYGKRPVFLASSLFAVIGSIMGSASHSYNTLLAARIVQGFSISAYESIIFSVIPDLFFLHQRGLFTAIVSFTLSAVSNLSSVVAGAVTNNLGWHYLFHLLIVTVGLQLILLYLFVPETTYHRDRLYEVDLASTDNLQELAEAEARHDPRTQKAIQDLKIEKTVTNTSSVPPPKKTFIQELAIFTGTHSDESLIQLVFAPVLCCLNLGVLWVVVVSGTVTSFYVGMAYVAAQIFSFPPYNLTAAGVGYLSLGPFLGGALASIVLGLTNDPLIIWFTKRNKGIFEPEIRLLPIIFSSVGGVGLILYGVLAQRGDNLYLVDFMWGLMLFGAVFIFTSASAYAIDAYRDMSSELFIASMMLKNFLFYAYSYFMNDWAASAGPAQVFEVFGGVYFALALTTIPLYIFGKRYRSFWHRHNLLEMLHVRTHSAF</sequence>
<dbReference type="GO" id="GO:0005886">
    <property type="term" value="C:plasma membrane"/>
    <property type="evidence" value="ECO:0007669"/>
    <property type="project" value="TreeGrafter"/>
</dbReference>
<dbReference type="AlphaFoldDB" id="A0A6A6RDN6"/>
<feature type="transmembrane region" description="Helical" evidence="5">
    <location>
        <begin position="415"/>
        <end position="436"/>
    </location>
</feature>
<evidence type="ECO:0000256" key="4">
    <source>
        <dbReference type="ARBA" id="ARBA00023136"/>
    </source>
</evidence>
<dbReference type="GO" id="GO:0022857">
    <property type="term" value="F:transmembrane transporter activity"/>
    <property type="evidence" value="ECO:0007669"/>
    <property type="project" value="InterPro"/>
</dbReference>
<comment type="subcellular location">
    <subcellularLocation>
        <location evidence="1">Membrane</location>
        <topology evidence="1">Multi-pass membrane protein</topology>
    </subcellularLocation>
</comment>
<feature type="transmembrane region" description="Helical" evidence="5">
    <location>
        <begin position="509"/>
        <end position="531"/>
    </location>
</feature>
<dbReference type="SUPFAM" id="SSF103473">
    <property type="entry name" value="MFS general substrate transporter"/>
    <property type="match status" value="1"/>
</dbReference>
<keyword evidence="4 5" id="KW-0472">Membrane</keyword>
<keyword evidence="2 5" id="KW-0812">Transmembrane</keyword>
<dbReference type="Proteomes" id="UP000799750">
    <property type="component" value="Unassembled WGS sequence"/>
</dbReference>
<feature type="transmembrane region" description="Helical" evidence="5">
    <location>
        <begin position="109"/>
        <end position="128"/>
    </location>
</feature>
<evidence type="ECO:0000256" key="5">
    <source>
        <dbReference type="SAM" id="Phobius"/>
    </source>
</evidence>
<dbReference type="Pfam" id="PF07690">
    <property type="entry name" value="MFS_1"/>
    <property type="match status" value="1"/>
</dbReference>
<feature type="transmembrane region" description="Helical" evidence="5">
    <location>
        <begin position="222"/>
        <end position="244"/>
    </location>
</feature>
<dbReference type="Gene3D" id="1.20.1250.20">
    <property type="entry name" value="MFS general substrate transporter like domains"/>
    <property type="match status" value="1"/>
</dbReference>
<feature type="transmembrane region" description="Helical" evidence="5">
    <location>
        <begin position="135"/>
        <end position="153"/>
    </location>
</feature>
<protein>
    <submittedName>
        <fullName evidence="7">MFS transporter-like protein</fullName>
    </submittedName>
</protein>
<dbReference type="InterPro" id="IPR011701">
    <property type="entry name" value="MFS"/>
</dbReference>
<dbReference type="InterPro" id="IPR036259">
    <property type="entry name" value="MFS_trans_sf"/>
</dbReference>
<feature type="transmembrane region" description="Helical" evidence="5">
    <location>
        <begin position="69"/>
        <end position="97"/>
    </location>
</feature>
<feature type="transmembrane region" description="Helical" evidence="5">
    <location>
        <begin position="448"/>
        <end position="467"/>
    </location>
</feature>
<dbReference type="PANTHER" id="PTHR23502:SF29">
    <property type="entry name" value="TRANSPORTER, PUTATIVE (AFU_ORTHOLOGUE AFUA_6G06680)-RELATED"/>
    <property type="match status" value="1"/>
</dbReference>
<dbReference type="EMBL" id="MU004181">
    <property type="protein sequence ID" value="KAF2502681.1"/>
    <property type="molecule type" value="Genomic_DNA"/>
</dbReference>
<evidence type="ECO:0000256" key="3">
    <source>
        <dbReference type="ARBA" id="ARBA00022989"/>
    </source>
</evidence>
<proteinExistence type="predicted"/>